<gene>
    <name evidence="2" type="ORF">ACFFJP_05860</name>
</gene>
<reference evidence="2 3" key="1">
    <citation type="submission" date="2024-09" db="EMBL/GenBank/DDBJ databases">
        <authorList>
            <person name="Sun Q."/>
            <person name="Mori K."/>
        </authorList>
    </citation>
    <scope>NUCLEOTIDE SEQUENCE [LARGE SCALE GENOMIC DNA]</scope>
    <source>
        <strain evidence="2 3">KCTC 23315</strain>
    </source>
</reference>
<evidence type="ECO:0000256" key="1">
    <source>
        <dbReference type="SAM" id="Phobius"/>
    </source>
</evidence>
<sequence>MSGLVKGVKKAFKSVTNVVKKVVKSKVFKVVAVAALAYFGGAAITSMIGGGTASAGIGSAWGGLQGAGSALMSGNVSGAFSALSNGFTAAGATQATTFAGGQAAAQSAIASNAAATTAAAANSAVQATTPGLTSTTTSLTTPGLESMKVGAKLGLDTTAQSLIGQSTTEVAKTGLLAGLGDASKAALITSGVNLGGQMIQGYAQQKQAEEQAANRDYFGVNGKGEKSTLAAPGLLNPANIMPNNPVPQLQPLKSLDDLIARQQQTVSTYKKWGV</sequence>
<keyword evidence="1" id="KW-0472">Membrane</keyword>
<dbReference type="EMBL" id="JBHLXP010000001">
    <property type="protein sequence ID" value="MFC0047806.1"/>
    <property type="molecule type" value="Genomic_DNA"/>
</dbReference>
<keyword evidence="1" id="KW-0812">Transmembrane</keyword>
<protein>
    <recommendedName>
        <fullName evidence="4">DUF637 domain-containing protein</fullName>
    </recommendedName>
</protein>
<name>A0ABV6BAB5_9GAMM</name>
<dbReference type="RefSeq" id="WP_377241402.1">
    <property type="nucleotide sequence ID" value="NZ_JBHLXP010000001.1"/>
</dbReference>
<keyword evidence="1" id="KW-1133">Transmembrane helix</keyword>
<evidence type="ECO:0008006" key="4">
    <source>
        <dbReference type="Google" id="ProtNLM"/>
    </source>
</evidence>
<proteinExistence type="predicted"/>
<comment type="caution">
    <text evidence="2">The sequence shown here is derived from an EMBL/GenBank/DDBJ whole genome shotgun (WGS) entry which is preliminary data.</text>
</comment>
<accession>A0ABV6BAB5</accession>
<evidence type="ECO:0000313" key="2">
    <source>
        <dbReference type="EMBL" id="MFC0047806.1"/>
    </source>
</evidence>
<dbReference type="Proteomes" id="UP001589813">
    <property type="component" value="Unassembled WGS sequence"/>
</dbReference>
<feature type="transmembrane region" description="Helical" evidence="1">
    <location>
        <begin position="30"/>
        <end position="49"/>
    </location>
</feature>
<keyword evidence="3" id="KW-1185">Reference proteome</keyword>
<evidence type="ECO:0000313" key="3">
    <source>
        <dbReference type="Proteomes" id="UP001589813"/>
    </source>
</evidence>
<organism evidence="2 3">
    <name type="scientific">Rheinheimera tilapiae</name>
    <dbReference type="NCBI Taxonomy" id="875043"/>
    <lineage>
        <taxon>Bacteria</taxon>
        <taxon>Pseudomonadati</taxon>
        <taxon>Pseudomonadota</taxon>
        <taxon>Gammaproteobacteria</taxon>
        <taxon>Chromatiales</taxon>
        <taxon>Chromatiaceae</taxon>
        <taxon>Rheinheimera</taxon>
    </lineage>
</organism>